<dbReference type="EMBL" id="VLKE01000002">
    <property type="protein sequence ID" value="TWH62271.1"/>
    <property type="molecule type" value="Genomic_DNA"/>
</dbReference>
<evidence type="ECO:0000313" key="1">
    <source>
        <dbReference type="EMBL" id="TWH62271.1"/>
    </source>
</evidence>
<accession>A0A562HU55</accession>
<organism evidence="1 2">
    <name type="scientific">Micromonospora olivasterospora</name>
    <dbReference type="NCBI Taxonomy" id="1880"/>
    <lineage>
        <taxon>Bacteria</taxon>
        <taxon>Bacillati</taxon>
        <taxon>Actinomycetota</taxon>
        <taxon>Actinomycetes</taxon>
        <taxon>Micromonosporales</taxon>
        <taxon>Micromonosporaceae</taxon>
        <taxon>Micromonospora</taxon>
    </lineage>
</organism>
<dbReference type="SUPFAM" id="SSF81606">
    <property type="entry name" value="PP2C-like"/>
    <property type="match status" value="1"/>
</dbReference>
<dbReference type="Gene3D" id="3.60.40.10">
    <property type="entry name" value="PPM-type phosphatase domain"/>
    <property type="match status" value="1"/>
</dbReference>
<keyword evidence="2" id="KW-1185">Reference proteome</keyword>
<dbReference type="AlphaFoldDB" id="A0A562HU55"/>
<dbReference type="InterPro" id="IPR036457">
    <property type="entry name" value="PPM-type-like_dom_sf"/>
</dbReference>
<dbReference type="Proteomes" id="UP000319825">
    <property type="component" value="Unassembled WGS sequence"/>
</dbReference>
<dbReference type="RefSeq" id="WP_145777882.1">
    <property type="nucleotide sequence ID" value="NZ_BAAATQ010000102.1"/>
</dbReference>
<comment type="caution">
    <text evidence="1">The sequence shown here is derived from an EMBL/GenBank/DDBJ whole genome shotgun (WGS) entry which is preliminary data.</text>
</comment>
<gene>
    <name evidence="1" type="ORF">JD77_06322</name>
</gene>
<evidence type="ECO:0008006" key="3">
    <source>
        <dbReference type="Google" id="ProtNLM"/>
    </source>
</evidence>
<proteinExistence type="predicted"/>
<dbReference type="OrthoDB" id="3190646at2"/>
<protein>
    <recommendedName>
        <fullName evidence="3">Protein phosphatase 2C-like protein</fullName>
    </recommendedName>
</protein>
<sequence length="272" mass="28753">MRVLAASDPGSSDRANEDWFYADEHLVAVLDGATARTDTGCLHGVSWYARRLGETSIELVRDPSTSLSNALAIAISRVADEHRSTCDLGHPGTPSAGVGLVRFQPGGLDYLVLGDVSLAVDQGGRLTVITDDRVSRTAAAERAEADRHPIGSPGKAAALLAMKHAELAARNVPGGYWIAEADPAVVQQALTGFIPVDAQTRVAVLSDGAARAVTLGLLDWPNTLDLLGAQGPTALIARVRQAERQDPSAIRWRRNKQSDDATAIYVDGFSPS</sequence>
<reference evidence="1 2" key="1">
    <citation type="submission" date="2019-07" db="EMBL/GenBank/DDBJ databases">
        <title>R&amp;d 2014.</title>
        <authorList>
            <person name="Klenk H.-P."/>
        </authorList>
    </citation>
    <scope>NUCLEOTIDE SEQUENCE [LARGE SCALE GENOMIC DNA]</scope>
    <source>
        <strain evidence="1 2">DSM 43868</strain>
    </source>
</reference>
<name>A0A562HU55_MICOL</name>
<evidence type="ECO:0000313" key="2">
    <source>
        <dbReference type="Proteomes" id="UP000319825"/>
    </source>
</evidence>